<proteinExistence type="predicted"/>
<evidence type="ECO:0008006" key="2">
    <source>
        <dbReference type="Google" id="ProtNLM"/>
    </source>
</evidence>
<reference evidence="1" key="1">
    <citation type="submission" date="2020-03" db="EMBL/GenBank/DDBJ databases">
        <title>The deep terrestrial virosphere.</title>
        <authorList>
            <person name="Holmfeldt K."/>
            <person name="Nilsson E."/>
            <person name="Simone D."/>
            <person name="Lopez-Fernandez M."/>
            <person name="Wu X."/>
            <person name="de Brujin I."/>
            <person name="Lundin D."/>
            <person name="Andersson A."/>
            <person name="Bertilsson S."/>
            <person name="Dopson M."/>
        </authorList>
    </citation>
    <scope>NUCLEOTIDE SEQUENCE</scope>
    <source>
        <strain evidence="1">TM448B07004</strain>
    </source>
</reference>
<protein>
    <recommendedName>
        <fullName evidence="2">Radical SAM superfamily protein</fullName>
    </recommendedName>
</protein>
<dbReference type="SUPFAM" id="SSF102114">
    <property type="entry name" value="Radical SAM enzymes"/>
    <property type="match status" value="1"/>
</dbReference>
<organism evidence="1">
    <name type="scientific">viral metagenome</name>
    <dbReference type="NCBI Taxonomy" id="1070528"/>
    <lineage>
        <taxon>unclassified sequences</taxon>
        <taxon>metagenomes</taxon>
        <taxon>organismal metagenomes</taxon>
    </lineage>
</organism>
<sequence>MSRSKTINLQTDAKRHNLALMKISAWHKANGDNVFFRGVGNFDLTYGSWLFDFSQKAVCDIEGGPGVSISTSLDDKFEVKPDYSLFNLDYSVGFTWAWCPRQCPFCVVPKQGNPKEHKSIWEFHDSRFKKICLLNNNTFSDPQWRETFEEIWDADLTVIDENGYDLKLMDDEKADVLKKTKFQGYRHYAWDNMCDERAVLNGLSIAPRGVVYVMIGYNTRTEEDFYRVQKIHDLGHDPYIMPYNRTRQEKAFKRFVDSRMYRKYPTIKDAWKDYKNI</sequence>
<dbReference type="EMBL" id="MT145162">
    <property type="protein sequence ID" value="QJI04246.1"/>
    <property type="molecule type" value="Genomic_DNA"/>
</dbReference>
<gene>
    <name evidence="1" type="ORF">TM448B07004_0003</name>
</gene>
<accession>A0A6M3Y6L3</accession>
<dbReference type="InterPro" id="IPR058240">
    <property type="entry name" value="rSAM_sf"/>
</dbReference>
<name>A0A6M3Y6L3_9ZZZZ</name>
<evidence type="ECO:0000313" key="1">
    <source>
        <dbReference type="EMBL" id="QJI04246.1"/>
    </source>
</evidence>
<dbReference type="AlphaFoldDB" id="A0A6M3Y6L3"/>